<name>A0A1I3WXT3_9RHOB</name>
<dbReference type="Pfam" id="PF03695">
    <property type="entry name" value="UPF0149"/>
    <property type="match status" value="1"/>
</dbReference>
<dbReference type="Proteomes" id="UP000183299">
    <property type="component" value="Unassembled WGS sequence"/>
</dbReference>
<gene>
    <name evidence="1" type="ORF">SAMN04488138_13214</name>
</gene>
<dbReference type="OrthoDB" id="7647056at2"/>
<protein>
    <submittedName>
        <fullName evidence="1">YecA family protein</fullName>
    </submittedName>
</protein>
<evidence type="ECO:0000313" key="2">
    <source>
        <dbReference type="Proteomes" id="UP000183299"/>
    </source>
</evidence>
<dbReference type="SUPFAM" id="SSF101327">
    <property type="entry name" value="YgfB-like"/>
    <property type="match status" value="1"/>
</dbReference>
<dbReference type="InterPro" id="IPR036255">
    <property type="entry name" value="YgfB-like_sf"/>
</dbReference>
<keyword evidence="2" id="KW-1185">Reference proteome</keyword>
<organism evidence="1 2">
    <name type="scientific">Celeribacter halophilus</name>
    <dbReference type="NCBI Taxonomy" id="576117"/>
    <lineage>
        <taxon>Bacteria</taxon>
        <taxon>Pseudomonadati</taxon>
        <taxon>Pseudomonadota</taxon>
        <taxon>Alphaproteobacteria</taxon>
        <taxon>Rhodobacterales</taxon>
        <taxon>Roseobacteraceae</taxon>
        <taxon>Celeribacter</taxon>
    </lineage>
</organism>
<dbReference type="RefSeq" id="WP_066608948.1">
    <property type="nucleotide sequence ID" value="NZ_FORY01000032.1"/>
</dbReference>
<dbReference type="GeneID" id="98666914"/>
<proteinExistence type="predicted"/>
<reference evidence="1 2" key="1">
    <citation type="submission" date="2016-10" db="EMBL/GenBank/DDBJ databases">
        <authorList>
            <person name="de Groot N.N."/>
        </authorList>
    </citation>
    <scope>NUCLEOTIDE SEQUENCE [LARGE SCALE GENOMIC DNA]</scope>
    <source>
        <strain evidence="1 2">CGMCC 1.8891</strain>
    </source>
</reference>
<accession>A0A1I3WXT3</accession>
<dbReference type="InterPro" id="IPR011978">
    <property type="entry name" value="YgfB-like"/>
</dbReference>
<sequence length="702" mass="76298">MDAYISKMVRAVEAANVPTKQSELLRRCGKDLLARPDLCTDLIQEVKTGPLSDGQMLVLSAALEEARMSDENAQRKGRAFLDDMRDVVAVLSTDLTSQAALSLSAAWTRAGLTPPPSLAHSVIPVNPDAFAGTDGIPDIPDEMFDGIFKGFNEIGEQSVSAMLALLDEMLPTLPPEARFAFIRKLAICSEPQCGEAVAALLLATDPSLRAGAQAGLVMRAEAGNLSQTLFSRITLIRSWLQDEGSLCGVDEIIRSALKSGTQTSEARLKPKIHRVVSSLIDGSGAQSISMAIQSGSRRALAVVLLKQSFGVKDAFVVPCASATEQKKMIGQILDEAGAVDTTADYAFSALSWGLADGQANGTMPAAGLLDVIETAGFGDLRPREADITDIVSEADPDGKVSALTARARGSLIMASECWPDLFDISDSWFEDSDASAAAIENATTQNVMNRKLWQHLEARRDFWAMIFARNAALLAAAKDPTAPEFVAVAQAMRDGRDLRKTPIMHFVHMASFEAWLHQNRPQMQSGGLEVTEERLPAETYAAVAPFGAQEEKALDKLLHSTQITLPWMEGFLSGLCTAPKFIKPSEWVVTIFNIVVEDLDSDDNLQKLLDLIVLAYNHRLSLLRDEASLDELFPSDPILFSIWADGYLTAWEAHKSHWPIKSLGKESKAMRAILEQAADFKTSTDQAPTLRKWLIACAEKQK</sequence>
<dbReference type="EMBL" id="FORY01000032">
    <property type="protein sequence ID" value="SFK11426.1"/>
    <property type="molecule type" value="Genomic_DNA"/>
</dbReference>
<dbReference type="AlphaFoldDB" id="A0A1I3WXT3"/>
<dbReference type="NCBIfam" id="TIGR02292">
    <property type="entry name" value="ygfB_yecA"/>
    <property type="match status" value="1"/>
</dbReference>
<evidence type="ECO:0000313" key="1">
    <source>
        <dbReference type="EMBL" id="SFK11426.1"/>
    </source>
</evidence>